<dbReference type="OrthoDB" id="9593at2157"/>
<name>B5IA63_ACIB4</name>
<comment type="function">
    <text evidence="12">Structure-specific nuclease with 5'-flap endonuclease and 5'-3' exonuclease activities involved in DNA replication and repair. During DNA replication, cleaves the 5'-overhanging flap structure that is generated by displacement synthesis when DNA polymerase encounters the 5'-end of a downstream Okazaki fragment. Binds the unpaired 3'-DNA end and kinks the DNA to facilitate 5' cleavage specificity. Cleaves one nucleotide into the double-stranded DNA from the junction in flap DNA, leaving a nick for ligation. Also involved in the base excision repair (BER) pathway. Acts as a genome stabilization factor that prevents flaps from equilibrating into structurs that lead to duplications and deletions. Also possesses 5'-3' exonuclease activity on nicked or gapped double-stranded DNA.</text>
</comment>
<keyword evidence="17" id="KW-1185">Reference proteome</keyword>
<feature type="binding site" evidence="12">
    <location>
        <position position="152"/>
    </location>
    <ligand>
        <name>Mg(2+)</name>
        <dbReference type="ChEBI" id="CHEBI:18420"/>
        <label>1</label>
    </ligand>
</feature>
<dbReference type="Pfam" id="PF00867">
    <property type="entry name" value="XPG_I"/>
    <property type="match status" value="1"/>
</dbReference>
<dbReference type="PANTHER" id="PTHR11081:SF9">
    <property type="entry name" value="FLAP ENDONUCLEASE 1"/>
    <property type="match status" value="1"/>
</dbReference>
<evidence type="ECO:0000256" key="7">
    <source>
        <dbReference type="ARBA" id="ARBA00022839"/>
    </source>
</evidence>
<dbReference type="Gene3D" id="3.40.50.1010">
    <property type="entry name" value="5'-nuclease"/>
    <property type="match status" value="1"/>
</dbReference>
<keyword evidence="7 12" id="KW-0269">Exonuclease</keyword>
<comment type="subunit">
    <text evidence="11 12">Interacts with PCNA. PCNA stimulates the nuclease activity without altering cleavage specificity.</text>
</comment>
<dbReference type="HAMAP" id="MF_00614">
    <property type="entry name" value="Fen"/>
    <property type="match status" value="1"/>
</dbReference>
<dbReference type="CDD" id="cd09867">
    <property type="entry name" value="PIN_FEN1"/>
    <property type="match status" value="1"/>
</dbReference>
<protein>
    <recommendedName>
        <fullName evidence="12">Flap endonuclease 1</fullName>
        <shortName evidence="12">FEN-1</shortName>
        <ecNumber evidence="12">3.1.-.-</ecNumber>
    </recommendedName>
    <alternativeName>
        <fullName evidence="12">Flap structure-specific endonuclease 1</fullName>
    </alternativeName>
</protein>
<dbReference type="STRING" id="439481.Aboo_0490"/>
<dbReference type="EC" id="3.1.-.-" evidence="12"/>
<evidence type="ECO:0000256" key="6">
    <source>
        <dbReference type="ARBA" id="ARBA00022801"/>
    </source>
</evidence>
<evidence type="ECO:0000256" key="10">
    <source>
        <dbReference type="ARBA" id="ARBA00024702"/>
    </source>
</evidence>
<reference evidence="16" key="1">
    <citation type="submission" date="2010-02" db="EMBL/GenBank/DDBJ databases">
        <title>Complete sequence of Aciduliprofundum boonei T469.</title>
        <authorList>
            <consortium name="US DOE Joint Genome Institute"/>
            <person name="Lucas S."/>
            <person name="Copeland A."/>
            <person name="Lapidus A."/>
            <person name="Cheng J.-F."/>
            <person name="Bruce D."/>
            <person name="Goodwin L."/>
            <person name="Pitluck S."/>
            <person name="Saunders E."/>
            <person name="Detter J.C."/>
            <person name="Han C."/>
            <person name="Tapia R."/>
            <person name="Land M."/>
            <person name="Hauser L."/>
            <person name="Kyrpides N."/>
            <person name="Mikhailova N."/>
            <person name="Flores G."/>
            <person name="Reysenbach A.-L."/>
            <person name="Woyke T."/>
        </authorList>
    </citation>
    <scope>NUCLEOTIDE SEQUENCE</scope>
    <source>
        <strain evidence="16">T469</strain>
    </source>
</reference>
<dbReference type="SUPFAM" id="SSF88723">
    <property type="entry name" value="PIN domain-like"/>
    <property type="match status" value="1"/>
</dbReference>
<evidence type="ECO:0000256" key="1">
    <source>
        <dbReference type="ARBA" id="ARBA00022705"/>
    </source>
</evidence>
<feature type="binding site" evidence="12">
    <location>
        <position position="236"/>
    </location>
    <ligand>
        <name>Mg(2+)</name>
        <dbReference type="ChEBI" id="CHEBI:18420"/>
        <label>2</label>
    </ligand>
</feature>
<feature type="binding site" evidence="12">
    <location>
        <position position="173"/>
    </location>
    <ligand>
        <name>Mg(2+)</name>
        <dbReference type="ChEBI" id="CHEBI:18420"/>
        <label>2</label>
    </ligand>
</feature>
<dbReference type="SMART" id="SM00485">
    <property type="entry name" value="XPGN"/>
    <property type="match status" value="1"/>
</dbReference>
<comment type="caution">
    <text evidence="12">Lacks conserved residue(s) required for the propagation of feature annotation.</text>
</comment>
<feature type="binding site" evidence="12">
    <location>
        <position position="175"/>
    </location>
    <ligand>
        <name>Mg(2+)</name>
        <dbReference type="ChEBI" id="CHEBI:18420"/>
        <label>2</label>
    </ligand>
</feature>
<dbReference type="GO" id="GO:0000287">
    <property type="term" value="F:magnesium ion binding"/>
    <property type="evidence" value="ECO:0007669"/>
    <property type="project" value="UniProtKB-UniRule"/>
</dbReference>
<keyword evidence="4 12" id="KW-0255">Endonuclease</keyword>
<dbReference type="PANTHER" id="PTHR11081">
    <property type="entry name" value="FLAP ENDONUCLEASE FAMILY MEMBER"/>
    <property type="match status" value="1"/>
</dbReference>
<comment type="cofactor">
    <cofactor evidence="12">
        <name>Mg(2+)</name>
        <dbReference type="ChEBI" id="CHEBI:18420"/>
    </cofactor>
    <text evidence="12">Binds 2 magnesium ions per subunit. They probably participate in the reaction catalyzed by the enzyme. May bind an additional third magnesium ion after substrate binding.</text>
</comment>
<keyword evidence="6 12" id="KW-0378">Hydrolase</keyword>
<feature type="domain" description="XPG-I" evidence="14">
    <location>
        <begin position="140"/>
        <end position="221"/>
    </location>
</feature>
<dbReference type="InterPro" id="IPR002421">
    <property type="entry name" value="5-3_exonuclease"/>
</dbReference>
<dbReference type="InterPro" id="IPR006084">
    <property type="entry name" value="XPG/Rad2"/>
</dbReference>
<keyword evidence="5 12" id="KW-0227">DNA damage</keyword>
<feature type="domain" description="5'-3' exonuclease" evidence="13">
    <location>
        <begin position="21"/>
        <end position="332"/>
    </location>
</feature>
<evidence type="ECO:0000256" key="5">
    <source>
        <dbReference type="ARBA" id="ARBA00022763"/>
    </source>
</evidence>
<dbReference type="CDD" id="cd09903">
    <property type="entry name" value="H3TH_FEN1-Arc"/>
    <property type="match status" value="1"/>
</dbReference>
<dbReference type="InterPro" id="IPR008918">
    <property type="entry name" value="HhH2"/>
</dbReference>
<dbReference type="EMBL" id="CP001941">
    <property type="protein sequence ID" value="ADD08301.1"/>
    <property type="molecule type" value="Genomic_DNA"/>
</dbReference>
<dbReference type="KEGG" id="abi:Aboo_0490"/>
<feature type="binding site" evidence="12">
    <location>
        <position position="80"/>
    </location>
    <ligand>
        <name>Mg(2+)</name>
        <dbReference type="ChEBI" id="CHEBI:18420"/>
        <label>1</label>
    </ligand>
</feature>
<evidence type="ECO:0000313" key="16">
    <source>
        <dbReference type="EMBL" id="ADD08301.1"/>
    </source>
</evidence>
<keyword evidence="8 12" id="KW-0460">Magnesium</keyword>
<dbReference type="InterPro" id="IPR019973">
    <property type="entry name" value="Flap_endonuc_arc"/>
</dbReference>
<evidence type="ECO:0000256" key="12">
    <source>
        <dbReference type="HAMAP-Rule" id="MF_00614"/>
    </source>
</evidence>
<dbReference type="InterPro" id="IPR023426">
    <property type="entry name" value="Flap_endonuc"/>
</dbReference>
<dbReference type="InterPro" id="IPR036279">
    <property type="entry name" value="5-3_exonuclease_C_sf"/>
</dbReference>
<feature type="domain" description="XPG N-terminal" evidence="15">
    <location>
        <begin position="1"/>
        <end position="101"/>
    </location>
</feature>
<evidence type="ECO:0000313" key="17">
    <source>
        <dbReference type="Proteomes" id="UP000001400"/>
    </source>
</evidence>
<evidence type="ECO:0000256" key="4">
    <source>
        <dbReference type="ARBA" id="ARBA00022759"/>
    </source>
</evidence>
<organism evidence="16 17">
    <name type="scientific">Aciduliprofundum boonei (strain DSM 19572 / T469)</name>
    <dbReference type="NCBI Taxonomy" id="439481"/>
    <lineage>
        <taxon>Archaea</taxon>
        <taxon>Methanobacteriati</taxon>
        <taxon>Thermoplasmatota</taxon>
        <taxon>DHVE2 group</taxon>
        <taxon>Candidatus Aciduliprofundum</taxon>
    </lineage>
</organism>
<dbReference type="GO" id="GO:0008409">
    <property type="term" value="F:5'-3' exonuclease activity"/>
    <property type="evidence" value="ECO:0007669"/>
    <property type="project" value="UniProtKB-UniRule"/>
</dbReference>
<dbReference type="Gene3D" id="1.10.150.20">
    <property type="entry name" value="5' to 3' exonuclease, C-terminal subdomain"/>
    <property type="match status" value="1"/>
</dbReference>
<dbReference type="Proteomes" id="UP000001400">
    <property type="component" value="Chromosome"/>
</dbReference>
<dbReference type="SMART" id="SM00475">
    <property type="entry name" value="53EXOc"/>
    <property type="match status" value="1"/>
</dbReference>
<keyword evidence="9 12" id="KW-0234">DNA repair</keyword>
<dbReference type="AlphaFoldDB" id="B5IA63"/>
<dbReference type="InterPro" id="IPR006085">
    <property type="entry name" value="XPG_DNA_repair_N"/>
</dbReference>
<evidence type="ECO:0000256" key="11">
    <source>
        <dbReference type="ARBA" id="ARBA00065981"/>
    </source>
</evidence>
<dbReference type="GO" id="GO:0003677">
    <property type="term" value="F:DNA binding"/>
    <property type="evidence" value="ECO:0007669"/>
    <property type="project" value="UniProtKB-UniRule"/>
</dbReference>
<proteinExistence type="inferred from homology"/>
<evidence type="ECO:0000259" key="13">
    <source>
        <dbReference type="SMART" id="SM00475"/>
    </source>
</evidence>
<sequence>MGVNIADIIIAHEINIKELKGKIISVDAYNALYQFLSIIRQPDGTPLRDHAGRVTSHLSGLLYRTANFLAEGIKPVYVFDGRPPELKMRTIGERIKIRMEAKEAWEKALKEGNLEEARSKAQQATFLTKDMVDEAKKLLDYMGIPWVQAPSEGEAQAAYMAKKGDTYASASQDFDSLLFGAPNLVRNLAITGKRKLPRKNVYVDVKPEIILLEENLKNLGISREQLVDIGILVGTDYNEGIKGVGPKTALKLIKKYGSLEKIIQERGYTIPHYKEIKDIFLNPPVTDSYKLEWRAFDEEKLIDFLCEEHDFSRDRVMSAIEKMRAFKKYREQRSLDSWF</sequence>
<dbReference type="PRINTS" id="PR00853">
    <property type="entry name" value="XPGRADSUPER"/>
</dbReference>
<feature type="binding site" evidence="12">
    <location>
        <position position="27"/>
    </location>
    <ligand>
        <name>Mg(2+)</name>
        <dbReference type="ChEBI" id="CHEBI:18420"/>
        <label>1</label>
    </ligand>
</feature>
<dbReference type="SUPFAM" id="SSF47807">
    <property type="entry name" value="5' to 3' exonuclease, C-terminal subdomain"/>
    <property type="match status" value="1"/>
</dbReference>
<evidence type="ECO:0000256" key="2">
    <source>
        <dbReference type="ARBA" id="ARBA00022722"/>
    </source>
</evidence>
<dbReference type="InterPro" id="IPR029060">
    <property type="entry name" value="PIN-like_dom_sf"/>
</dbReference>
<evidence type="ECO:0000256" key="8">
    <source>
        <dbReference type="ARBA" id="ARBA00022842"/>
    </source>
</evidence>
<dbReference type="PROSITE" id="PS00841">
    <property type="entry name" value="XPG_1"/>
    <property type="match status" value="1"/>
</dbReference>
<keyword evidence="2 12" id="KW-0540">Nuclease</keyword>
<dbReference type="SMART" id="SM00279">
    <property type="entry name" value="HhH2"/>
    <property type="match status" value="1"/>
</dbReference>
<dbReference type="SMART" id="SM00484">
    <property type="entry name" value="XPGI"/>
    <property type="match status" value="1"/>
</dbReference>
<evidence type="ECO:0000256" key="9">
    <source>
        <dbReference type="ARBA" id="ARBA00023204"/>
    </source>
</evidence>
<dbReference type="eggNOG" id="arCOG04050">
    <property type="taxonomic scope" value="Archaea"/>
</dbReference>
<accession>B5IA63</accession>
<dbReference type="GO" id="GO:0043137">
    <property type="term" value="P:DNA replication, removal of RNA primer"/>
    <property type="evidence" value="ECO:0007669"/>
    <property type="project" value="UniProtKB-UniRule"/>
</dbReference>
<feature type="binding site" evidence="12">
    <location>
        <position position="154"/>
    </location>
    <ligand>
        <name>Mg(2+)</name>
        <dbReference type="ChEBI" id="CHEBI:18420"/>
        <label>1</label>
    </ligand>
</feature>
<dbReference type="GeneID" id="8827435"/>
<dbReference type="NCBIfam" id="TIGR03674">
    <property type="entry name" value="fen_arch"/>
    <property type="match status" value="1"/>
</dbReference>
<gene>
    <name evidence="12" type="primary">fen</name>
    <name evidence="16" type="ordered locus">Aboo_0490</name>
</gene>
<comment type="similarity">
    <text evidence="12">Belongs to the XPG/RAD2 endonuclease family. FEN1 subfamily.</text>
</comment>
<dbReference type="GO" id="GO:0006281">
    <property type="term" value="P:DNA repair"/>
    <property type="evidence" value="ECO:0007669"/>
    <property type="project" value="UniProtKB-UniRule"/>
</dbReference>
<keyword evidence="3 12" id="KW-0479">Metal-binding</keyword>
<dbReference type="InterPro" id="IPR006086">
    <property type="entry name" value="XPG-I_dom"/>
</dbReference>
<evidence type="ECO:0000259" key="14">
    <source>
        <dbReference type="SMART" id="SM00484"/>
    </source>
</evidence>
<evidence type="ECO:0000256" key="3">
    <source>
        <dbReference type="ARBA" id="ARBA00022723"/>
    </source>
</evidence>
<dbReference type="Pfam" id="PF00752">
    <property type="entry name" value="XPG_N"/>
    <property type="match status" value="1"/>
</dbReference>
<dbReference type="HOGENOM" id="CLU_032444_0_0_2"/>
<dbReference type="FunFam" id="3.40.50.1010:FF:000016">
    <property type="entry name" value="Flap endonuclease 1"/>
    <property type="match status" value="1"/>
</dbReference>
<comment type="function">
    <text evidence="10">Structure-specific nuclease with 5'-flap endonuclease and 5'-3' exonuclease activities involved in DNA replication and repair. During DNA replication, cleaves the 5'-overhanging flap structure that is generated by displacement synthesis when DNA polymerase encounters the 5'-end of a downstream Okazaki fragment. Binds the unpaired 3'-DNA end and kinks the DNA to facilitate 5' cleavage specificity. Cleaves one nucleotide into the double-stranded DNA from the junction in flap DNA, leaving a nick for ligation. Also involved in the base excision repair (BER) pathway. Acts as a genome stabilization factor that prevents flaps from equilibrating into structures that lead to duplications and deletions. Also possesses 5'-3' exonuclease activity on nicked or gapped double-stranded DNA.</text>
</comment>
<keyword evidence="1 12" id="KW-0235">DNA replication</keyword>
<dbReference type="GO" id="GO:0017108">
    <property type="term" value="F:5'-flap endonuclease activity"/>
    <property type="evidence" value="ECO:0007669"/>
    <property type="project" value="UniProtKB-UniRule"/>
</dbReference>
<dbReference type="InterPro" id="IPR019974">
    <property type="entry name" value="XPG_CS"/>
</dbReference>
<dbReference type="RefSeq" id="WP_008082612.1">
    <property type="nucleotide sequence ID" value="NC_013926.1"/>
</dbReference>
<evidence type="ECO:0000259" key="15">
    <source>
        <dbReference type="SMART" id="SM00485"/>
    </source>
</evidence>
<feature type="region of interest" description="N-domain" evidence="12">
    <location>
        <begin position="1"/>
        <end position="98"/>
    </location>
</feature>
<feature type="region of interest" description="Interaction with PCNA" evidence="12">
    <location>
        <begin position="331"/>
        <end position="339"/>
    </location>
</feature>